<evidence type="ECO:0000313" key="3">
    <source>
        <dbReference type="Proteomes" id="UP000756387"/>
    </source>
</evidence>
<protein>
    <submittedName>
        <fullName evidence="2">Uncharacterized protein</fullName>
    </submittedName>
</protein>
<evidence type="ECO:0000256" key="1">
    <source>
        <dbReference type="SAM" id="MobiDB-lite"/>
    </source>
</evidence>
<feature type="compositionally biased region" description="Basic and acidic residues" evidence="1">
    <location>
        <begin position="152"/>
        <end position="162"/>
    </location>
</feature>
<dbReference type="Proteomes" id="UP000756387">
    <property type="component" value="Unassembled WGS sequence"/>
</dbReference>
<comment type="caution">
    <text evidence="2">The sequence shown here is derived from an EMBL/GenBank/DDBJ whole genome shotgun (WGS) entry which is preliminary data.</text>
</comment>
<name>A0ABR9RPF0_9ACTN</name>
<keyword evidence="3" id="KW-1185">Reference proteome</keyword>
<feature type="region of interest" description="Disordered" evidence="1">
    <location>
        <begin position="116"/>
        <end position="170"/>
    </location>
</feature>
<gene>
    <name evidence="2" type="ORF">IEQ44_01210</name>
</gene>
<evidence type="ECO:0000313" key="2">
    <source>
        <dbReference type="EMBL" id="MBE7323270.1"/>
    </source>
</evidence>
<organism evidence="2 3">
    <name type="scientific">Nocardioides malaquae</name>
    <dbReference type="NCBI Taxonomy" id="2773426"/>
    <lineage>
        <taxon>Bacteria</taxon>
        <taxon>Bacillati</taxon>
        <taxon>Actinomycetota</taxon>
        <taxon>Actinomycetes</taxon>
        <taxon>Propionibacteriales</taxon>
        <taxon>Nocardioidaceae</taxon>
        <taxon>Nocardioides</taxon>
    </lineage>
</organism>
<feature type="compositionally biased region" description="Low complexity" evidence="1">
    <location>
        <begin position="124"/>
        <end position="139"/>
    </location>
</feature>
<sequence>MSTHEREDTDETVGSLGEEAVRLLGALSGWMTHHGADVQRHADEAVRRTVEEVGHLAEGFEKHCASEKHCATGAPECTWCPVCRAVHVVRSVSPEVRTHLSAAVVSLGRAAAALLATPPPSPSSSPSASPGSTGDPSAPFERPADPGPEDATSERVQRIRLDDDTDPSAT</sequence>
<reference evidence="2 3" key="1">
    <citation type="submission" date="2020-10" db="EMBL/GenBank/DDBJ databases">
        <title>Nocardioides sp. isolated from sludge.</title>
        <authorList>
            <person name="Zhang X."/>
        </authorList>
    </citation>
    <scope>NUCLEOTIDE SEQUENCE [LARGE SCALE GENOMIC DNA]</scope>
    <source>
        <strain evidence="2 3">Y6</strain>
    </source>
</reference>
<dbReference type="RefSeq" id="WP_193636582.1">
    <property type="nucleotide sequence ID" value="NZ_JADCSA010000001.1"/>
</dbReference>
<dbReference type="EMBL" id="JADCSA010000001">
    <property type="protein sequence ID" value="MBE7323270.1"/>
    <property type="molecule type" value="Genomic_DNA"/>
</dbReference>
<accession>A0ABR9RPF0</accession>
<proteinExistence type="predicted"/>